<keyword evidence="2" id="KW-1185">Reference proteome</keyword>
<comment type="caution">
    <text evidence="1">The sequence shown here is derived from an EMBL/GenBank/DDBJ whole genome shotgun (WGS) entry which is preliminary data.</text>
</comment>
<accession>A0ABT3RH67</accession>
<proteinExistence type="predicted"/>
<dbReference type="RefSeq" id="WP_266053233.1">
    <property type="nucleotide sequence ID" value="NZ_JAPFQO010000009.1"/>
</dbReference>
<evidence type="ECO:0008006" key="3">
    <source>
        <dbReference type="Google" id="ProtNLM"/>
    </source>
</evidence>
<gene>
    <name evidence="1" type="ORF">OO017_14295</name>
</gene>
<dbReference type="Proteomes" id="UP001207228">
    <property type="component" value="Unassembled WGS sequence"/>
</dbReference>
<sequence length="138" mass="16144">MEAAEEKILVLREDELCTIKVDLSISVLFVNCKQHMEQQDLRERFLEMLVIVDTYQVKYLLSNVRAMHYMKVEVTNWLSGTIIPCIKSSPLLKWARIEQPSSMMELNSIQLKKECGNDFQFESFLEEESALHWLLSAD</sequence>
<evidence type="ECO:0000313" key="2">
    <source>
        <dbReference type="Proteomes" id="UP001207228"/>
    </source>
</evidence>
<name>A0ABT3RH67_9BACT</name>
<dbReference type="EMBL" id="JAPFQO010000009">
    <property type="protein sequence ID" value="MCX2741125.1"/>
    <property type="molecule type" value="Genomic_DNA"/>
</dbReference>
<evidence type="ECO:0000313" key="1">
    <source>
        <dbReference type="EMBL" id="MCX2741125.1"/>
    </source>
</evidence>
<reference evidence="1 2" key="1">
    <citation type="submission" date="2022-11" db="EMBL/GenBank/DDBJ databases">
        <title>The characterization of three novel Bacteroidetes species and genomic analysis of their roles in tidal elemental geochemical cycles.</title>
        <authorList>
            <person name="Ma K.-J."/>
        </authorList>
    </citation>
    <scope>NUCLEOTIDE SEQUENCE [LARGE SCALE GENOMIC DNA]</scope>
    <source>
        <strain evidence="1 2">M82</strain>
    </source>
</reference>
<protein>
    <recommendedName>
        <fullName evidence="3">STAS/SEC14 domain-containing protein</fullName>
    </recommendedName>
</protein>
<organism evidence="1 2">
    <name type="scientific">Pontibacter anaerobius</name>
    <dbReference type="NCBI Taxonomy" id="2993940"/>
    <lineage>
        <taxon>Bacteria</taxon>
        <taxon>Pseudomonadati</taxon>
        <taxon>Bacteroidota</taxon>
        <taxon>Cytophagia</taxon>
        <taxon>Cytophagales</taxon>
        <taxon>Hymenobacteraceae</taxon>
        <taxon>Pontibacter</taxon>
    </lineage>
</organism>